<proteinExistence type="predicted"/>
<name>A6NX25_9FIRM</name>
<gene>
    <name evidence="3" type="ORF">BACCAP_02770</name>
</gene>
<keyword evidence="4" id="KW-1185">Reference proteome</keyword>
<reference evidence="3 4" key="1">
    <citation type="submission" date="2007-04" db="EMBL/GenBank/DDBJ databases">
        <authorList>
            <person name="Fulton L."/>
            <person name="Clifton S."/>
            <person name="Fulton B."/>
            <person name="Xu J."/>
            <person name="Minx P."/>
            <person name="Pepin K.H."/>
            <person name="Johnson M."/>
            <person name="Thiruvilangam P."/>
            <person name="Bhonagiri V."/>
            <person name="Nash W.E."/>
            <person name="Mardis E.R."/>
            <person name="Wilson R.K."/>
        </authorList>
    </citation>
    <scope>NUCLEOTIDE SEQUENCE [LARGE SCALE GENOMIC DNA]</scope>
    <source>
        <strain evidence="3 4">ATCC 29799</strain>
    </source>
</reference>
<dbReference type="OrthoDB" id="56844at541000"/>
<protein>
    <submittedName>
        <fullName evidence="3">Uncharacterized protein</fullName>
    </submittedName>
</protein>
<dbReference type="RefSeq" id="WP_006573299.1">
    <property type="nucleotide sequence ID" value="NZ_AAXG02000019.1"/>
</dbReference>
<reference evidence="3 4" key="2">
    <citation type="submission" date="2007-06" db="EMBL/GenBank/DDBJ databases">
        <title>Draft genome sequence of Pseudoflavonifractor capillosus ATCC 29799.</title>
        <authorList>
            <person name="Sudarsanam P."/>
            <person name="Ley R."/>
            <person name="Guruge J."/>
            <person name="Turnbaugh P.J."/>
            <person name="Mahowald M."/>
            <person name="Liep D."/>
            <person name="Gordon J."/>
        </authorList>
    </citation>
    <scope>NUCLEOTIDE SEQUENCE [LARGE SCALE GENOMIC DNA]</scope>
    <source>
        <strain evidence="3 4">ATCC 29799</strain>
    </source>
</reference>
<feature type="compositionally biased region" description="Low complexity" evidence="1">
    <location>
        <begin position="49"/>
        <end position="64"/>
    </location>
</feature>
<organism evidence="3 4">
    <name type="scientific">Pseudoflavonifractor capillosus ATCC 29799</name>
    <dbReference type="NCBI Taxonomy" id="411467"/>
    <lineage>
        <taxon>Bacteria</taxon>
        <taxon>Bacillati</taxon>
        <taxon>Bacillota</taxon>
        <taxon>Clostridia</taxon>
        <taxon>Eubacteriales</taxon>
        <taxon>Oscillospiraceae</taxon>
        <taxon>Pseudoflavonifractor</taxon>
    </lineage>
</organism>
<feature type="chain" id="PRO_5039418808" evidence="2">
    <location>
        <begin position="19"/>
        <end position="198"/>
    </location>
</feature>
<comment type="caution">
    <text evidence="3">The sequence shown here is derived from an EMBL/GenBank/DDBJ whole genome shotgun (WGS) entry which is preliminary data.</text>
</comment>
<evidence type="ECO:0000313" key="3">
    <source>
        <dbReference type="EMBL" id="EDM99373.1"/>
    </source>
</evidence>
<feature type="signal peptide" evidence="2">
    <location>
        <begin position="1"/>
        <end position="18"/>
    </location>
</feature>
<dbReference type="Proteomes" id="UP000003639">
    <property type="component" value="Unassembled WGS sequence"/>
</dbReference>
<evidence type="ECO:0000256" key="1">
    <source>
        <dbReference type="SAM" id="MobiDB-lite"/>
    </source>
</evidence>
<dbReference type="EMBL" id="AAXG02000019">
    <property type="protein sequence ID" value="EDM99373.1"/>
    <property type="molecule type" value="Genomic_DNA"/>
</dbReference>
<feature type="compositionally biased region" description="Acidic residues" evidence="1">
    <location>
        <begin position="65"/>
        <end position="74"/>
    </location>
</feature>
<sequence length="198" mass="21030">MKRFFALLSALGLLLALAACGPAAESPAPTDTTPPPTESMEPTPPPEESLPVETPEATPPQESLPPEETEEPAEPELPVSADYADEDLLSRPEDYDLLLLDDSEYRVDVAITATETVTDIQVVSIPMDDMGYRVDAVLGTLDAIVPGRPFVVAMAFPGDMPNTALVFTDSDGAVHYCAIAMSGKDGSLLLIPFEPVSD</sequence>
<dbReference type="PROSITE" id="PS51257">
    <property type="entry name" value="PROKAR_LIPOPROTEIN"/>
    <property type="match status" value="1"/>
</dbReference>
<evidence type="ECO:0000313" key="4">
    <source>
        <dbReference type="Proteomes" id="UP000003639"/>
    </source>
</evidence>
<dbReference type="STRING" id="411467.BACCAP_02770"/>
<dbReference type="AlphaFoldDB" id="A6NX25"/>
<evidence type="ECO:0000256" key="2">
    <source>
        <dbReference type="SAM" id="SignalP"/>
    </source>
</evidence>
<feature type="compositionally biased region" description="Pro residues" evidence="1">
    <location>
        <begin position="32"/>
        <end position="48"/>
    </location>
</feature>
<keyword evidence="2" id="KW-0732">Signal</keyword>
<feature type="region of interest" description="Disordered" evidence="1">
    <location>
        <begin position="23"/>
        <end position="79"/>
    </location>
</feature>
<accession>A6NX25</accession>